<sequence length="111" mass="12587">MKQLERTPDLWQVLVRLDLFAFARPMFHGKLIGLGPRDLQLWRKYGPQQLVCSPAAYFVMSDTFLVYLLRPTWDSVPREPEKAVDNARSVYGAAEAGHFHAVGATVDQRVG</sequence>
<reference evidence="1 2" key="1">
    <citation type="journal article" date="2024" name="Chem. Sci.">
        <title>Discovery of megapolipeptins by genome mining of a Burkholderiales bacteria collection.</title>
        <authorList>
            <person name="Paulo B.S."/>
            <person name="Recchia M.J.J."/>
            <person name="Lee S."/>
            <person name="Fergusson C.H."/>
            <person name="Romanowski S.B."/>
            <person name="Hernandez A."/>
            <person name="Krull N."/>
            <person name="Liu D.Y."/>
            <person name="Cavanagh H."/>
            <person name="Bos A."/>
            <person name="Gray C.A."/>
            <person name="Murphy B.T."/>
            <person name="Linington R.G."/>
            <person name="Eustaquio A.S."/>
        </authorList>
    </citation>
    <scope>NUCLEOTIDE SEQUENCE [LARGE SCALE GENOMIC DNA]</scope>
    <source>
        <strain evidence="1 2">RL17-379-BIB-C</strain>
    </source>
</reference>
<keyword evidence="2" id="KW-1185">Reference proteome</keyword>
<protein>
    <submittedName>
        <fullName evidence="1">Uncharacterized protein</fullName>
    </submittedName>
</protein>
<evidence type="ECO:0000313" key="1">
    <source>
        <dbReference type="EMBL" id="MFM0448221.1"/>
    </source>
</evidence>
<comment type="caution">
    <text evidence="1">The sequence shown here is derived from an EMBL/GenBank/DDBJ whole genome shotgun (WGS) entry which is preliminary data.</text>
</comment>
<name>A0ABW9C9H2_9BURK</name>
<accession>A0ABW9C9H2</accession>
<dbReference type="Proteomes" id="UP001629288">
    <property type="component" value="Unassembled WGS sequence"/>
</dbReference>
<organism evidence="1 2">
    <name type="scientific">Paraburkholderia strydomiana</name>
    <dbReference type="NCBI Taxonomy" id="1245417"/>
    <lineage>
        <taxon>Bacteria</taxon>
        <taxon>Pseudomonadati</taxon>
        <taxon>Pseudomonadota</taxon>
        <taxon>Betaproteobacteria</taxon>
        <taxon>Burkholderiales</taxon>
        <taxon>Burkholderiaceae</taxon>
        <taxon>Paraburkholderia</taxon>
    </lineage>
</organism>
<dbReference type="RefSeq" id="WP_408131518.1">
    <property type="nucleotide sequence ID" value="NZ_JAQQDH010000017.1"/>
</dbReference>
<dbReference type="EMBL" id="JAQQDH010000017">
    <property type="protein sequence ID" value="MFM0448221.1"/>
    <property type="molecule type" value="Genomic_DNA"/>
</dbReference>
<proteinExistence type="predicted"/>
<gene>
    <name evidence="1" type="ORF">PQR00_31980</name>
</gene>
<evidence type="ECO:0000313" key="2">
    <source>
        <dbReference type="Proteomes" id="UP001629288"/>
    </source>
</evidence>